<dbReference type="AlphaFoldDB" id="A0AAV8R060"/>
<accession>A0AAV8R060</accession>
<gene>
    <name evidence="1" type="ORF">OPV22_016538</name>
</gene>
<keyword evidence="2" id="KW-1185">Reference proteome</keyword>
<dbReference type="EMBL" id="JAQQAF010000005">
    <property type="protein sequence ID" value="KAJ8484053.1"/>
    <property type="molecule type" value="Genomic_DNA"/>
</dbReference>
<sequence>MSSAYCFLCDLIMEVMRSAVFVMSLVSSCIRLKTCCLTGFSHFFELAFLLGREVAKLHTSNVHSKEKNSVDFQAGHPSSEKVVWLMSLLA</sequence>
<comment type="caution">
    <text evidence="1">The sequence shown here is derived from an EMBL/GenBank/DDBJ whole genome shotgun (WGS) entry which is preliminary data.</text>
</comment>
<reference evidence="1 2" key="1">
    <citation type="submission" date="2022-12" db="EMBL/GenBank/DDBJ databases">
        <title>Chromosome-scale assembly of the Ensete ventricosum genome.</title>
        <authorList>
            <person name="Dussert Y."/>
            <person name="Stocks J."/>
            <person name="Wendawek A."/>
            <person name="Woldeyes F."/>
            <person name="Nichols R.A."/>
            <person name="Borrell J.S."/>
        </authorList>
    </citation>
    <scope>NUCLEOTIDE SEQUENCE [LARGE SCALE GENOMIC DNA]</scope>
    <source>
        <strain evidence="2">cv. Maze</strain>
        <tissue evidence="1">Seeds</tissue>
    </source>
</reference>
<organism evidence="1 2">
    <name type="scientific">Ensete ventricosum</name>
    <name type="common">Abyssinian banana</name>
    <name type="synonym">Musa ensete</name>
    <dbReference type="NCBI Taxonomy" id="4639"/>
    <lineage>
        <taxon>Eukaryota</taxon>
        <taxon>Viridiplantae</taxon>
        <taxon>Streptophyta</taxon>
        <taxon>Embryophyta</taxon>
        <taxon>Tracheophyta</taxon>
        <taxon>Spermatophyta</taxon>
        <taxon>Magnoliopsida</taxon>
        <taxon>Liliopsida</taxon>
        <taxon>Zingiberales</taxon>
        <taxon>Musaceae</taxon>
        <taxon>Ensete</taxon>
    </lineage>
</organism>
<dbReference type="Proteomes" id="UP001222027">
    <property type="component" value="Unassembled WGS sequence"/>
</dbReference>
<evidence type="ECO:0008006" key="3">
    <source>
        <dbReference type="Google" id="ProtNLM"/>
    </source>
</evidence>
<evidence type="ECO:0000313" key="1">
    <source>
        <dbReference type="EMBL" id="KAJ8484053.1"/>
    </source>
</evidence>
<evidence type="ECO:0000313" key="2">
    <source>
        <dbReference type="Proteomes" id="UP001222027"/>
    </source>
</evidence>
<protein>
    <recommendedName>
        <fullName evidence="3">Secreted protein</fullName>
    </recommendedName>
</protein>
<name>A0AAV8R060_ENSVE</name>
<proteinExistence type="predicted"/>